<evidence type="ECO:0000313" key="2">
    <source>
        <dbReference type="EMBL" id="MBP1907222.1"/>
    </source>
</evidence>
<keyword evidence="1" id="KW-0413">Isomerase</keyword>
<sequence>MEKVNTDHPELFILEPEVFSDNRGWFMENWSEEKLSILGIGYKFIQENHSFTKKSGTIRGLHFQINPWSQTKLIRCTSGSILDVAVDLRVGSPYYLKWIGVELSSLNKRQLIIPRGFAHGFLTLTDNVEVIYKVDNYYCKESDRSIRYSDPNINVSWGIDKPILSLKDSSAPFLSKSDCNFFYEEI</sequence>
<dbReference type="EMBL" id="JAGGKG010000023">
    <property type="protein sequence ID" value="MBP1907222.1"/>
    <property type="molecule type" value="Genomic_DNA"/>
</dbReference>
<dbReference type="PANTHER" id="PTHR21047:SF2">
    <property type="entry name" value="THYMIDINE DIPHOSPHO-4-KETO-RHAMNOSE 3,5-EPIMERASE"/>
    <property type="match status" value="1"/>
</dbReference>
<dbReference type="NCBIfam" id="TIGR01221">
    <property type="entry name" value="rmlC"/>
    <property type="match status" value="1"/>
</dbReference>
<dbReference type="Gene3D" id="2.60.120.10">
    <property type="entry name" value="Jelly Rolls"/>
    <property type="match status" value="1"/>
</dbReference>
<comment type="function">
    <text evidence="1">Catalyzes the epimerization of the C3' and C5'positions of dTDP-6-deoxy-D-xylo-4-hexulose, forming dTDP-6-deoxy-L-lyxo-4-hexulose.</text>
</comment>
<dbReference type="InterPro" id="IPR000888">
    <property type="entry name" value="RmlC-like"/>
</dbReference>
<proteinExistence type="inferred from homology"/>
<comment type="similarity">
    <text evidence="1">Belongs to the dTDP-4-dehydrorhamnose 3,5-epimerase family.</text>
</comment>
<dbReference type="Pfam" id="PF00908">
    <property type="entry name" value="dTDP_sugar_isom"/>
    <property type="match status" value="1"/>
</dbReference>
<dbReference type="RefSeq" id="WP_210090802.1">
    <property type="nucleotide sequence ID" value="NZ_JAGGKG010000023.1"/>
</dbReference>
<protein>
    <recommendedName>
        <fullName evidence="1">dTDP-4-dehydrorhamnose 3,5-epimerase</fullName>
        <ecNumber evidence="1">5.1.3.13</ecNumber>
    </recommendedName>
    <alternativeName>
        <fullName evidence="1">Thymidine diphospho-4-keto-rhamnose 3,5-epimerase</fullName>
    </alternativeName>
</protein>
<evidence type="ECO:0000313" key="3">
    <source>
        <dbReference type="Proteomes" id="UP001519272"/>
    </source>
</evidence>
<dbReference type="InterPro" id="IPR011051">
    <property type="entry name" value="RmlC_Cupin_sf"/>
</dbReference>
<accession>A0ABS4FXB7</accession>
<reference evidence="2 3" key="1">
    <citation type="submission" date="2021-03" db="EMBL/GenBank/DDBJ databases">
        <title>Genomic Encyclopedia of Type Strains, Phase IV (KMG-IV): sequencing the most valuable type-strain genomes for metagenomic binning, comparative biology and taxonomic classification.</title>
        <authorList>
            <person name="Goeker M."/>
        </authorList>
    </citation>
    <scope>NUCLEOTIDE SEQUENCE [LARGE SCALE GENOMIC DNA]</scope>
    <source>
        <strain evidence="2 3">DSM 14349</strain>
    </source>
</reference>
<dbReference type="SUPFAM" id="SSF51182">
    <property type="entry name" value="RmlC-like cupins"/>
    <property type="match status" value="1"/>
</dbReference>
<dbReference type="CDD" id="cd00438">
    <property type="entry name" value="cupin_RmlC"/>
    <property type="match status" value="1"/>
</dbReference>
<keyword evidence="3" id="KW-1185">Reference proteome</keyword>
<dbReference type="InterPro" id="IPR014710">
    <property type="entry name" value="RmlC-like_jellyroll"/>
</dbReference>
<gene>
    <name evidence="2" type="ORF">J2Z32_003897</name>
</gene>
<dbReference type="PANTHER" id="PTHR21047">
    <property type="entry name" value="DTDP-6-DEOXY-D-GLUCOSE-3,5 EPIMERASE"/>
    <property type="match status" value="1"/>
</dbReference>
<dbReference type="EC" id="5.1.3.13" evidence="1"/>
<name>A0ABS4FXB7_9BACL</name>
<comment type="subunit">
    <text evidence="1">Homodimer.</text>
</comment>
<comment type="pathway">
    <text evidence="1">Carbohydrate biosynthesis; dTDP-L-rhamnose biosynthesis.</text>
</comment>
<evidence type="ECO:0000256" key="1">
    <source>
        <dbReference type="RuleBase" id="RU364069"/>
    </source>
</evidence>
<organism evidence="2 3">
    <name type="scientific">Paenibacillus turicensis</name>
    <dbReference type="NCBI Taxonomy" id="160487"/>
    <lineage>
        <taxon>Bacteria</taxon>
        <taxon>Bacillati</taxon>
        <taxon>Bacillota</taxon>
        <taxon>Bacilli</taxon>
        <taxon>Bacillales</taxon>
        <taxon>Paenibacillaceae</taxon>
        <taxon>Paenibacillus</taxon>
    </lineage>
</organism>
<comment type="caution">
    <text evidence="2">The sequence shown here is derived from an EMBL/GenBank/DDBJ whole genome shotgun (WGS) entry which is preliminary data.</text>
</comment>
<comment type="catalytic activity">
    <reaction evidence="1">
        <text>dTDP-4-dehydro-6-deoxy-alpha-D-glucose = dTDP-4-dehydro-beta-L-rhamnose</text>
        <dbReference type="Rhea" id="RHEA:16969"/>
        <dbReference type="ChEBI" id="CHEBI:57649"/>
        <dbReference type="ChEBI" id="CHEBI:62830"/>
        <dbReference type="EC" id="5.1.3.13"/>
    </reaction>
</comment>
<dbReference type="Proteomes" id="UP001519272">
    <property type="component" value="Unassembled WGS sequence"/>
</dbReference>